<dbReference type="GO" id="GO:0046872">
    <property type="term" value="F:metal ion binding"/>
    <property type="evidence" value="ECO:0007669"/>
    <property type="project" value="UniProtKB-UniRule"/>
</dbReference>
<dbReference type="GO" id="GO:0000701">
    <property type="term" value="F:purine-specific mismatch base pair DNA N-glycosylase activity"/>
    <property type="evidence" value="ECO:0007669"/>
    <property type="project" value="UniProtKB-EC"/>
</dbReference>
<dbReference type="PROSITE" id="PS01155">
    <property type="entry name" value="ENDONUCLEASE_III_2"/>
    <property type="match status" value="1"/>
</dbReference>
<keyword evidence="6" id="KW-0004">4Fe-4S</keyword>
<dbReference type="InterPro" id="IPR000445">
    <property type="entry name" value="HhH_motif"/>
</dbReference>
<dbReference type="EC" id="3.2.2.31" evidence="4 14"/>
<reference evidence="16 17" key="1">
    <citation type="journal article" date="2015" name="Genome Announc.">
        <title>Complete Genome Sequence of Sedimenticola thiotaurini Strain SIP-G1, a Polyphosphate- and Polyhydroxyalkanoate-Accumulating Sulfur-Oxidizing Gammaproteobacterium Isolated from Salt Marsh Sediments.</title>
        <authorList>
            <person name="Flood B.E."/>
            <person name="Jones D.S."/>
            <person name="Bailey J.V."/>
        </authorList>
    </citation>
    <scope>NUCLEOTIDE SEQUENCE [LARGE SCALE GENOMIC DNA]</scope>
    <source>
        <strain evidence="16 17">SIP-G1</strain>
    </source>
</reference>
<keyword evidence="12" id="KW-0234">DNA repair</keyword>
<dbReference type="PROSITE" id="PS00764">
    <property type="entry name" value="ENDONUCLEASE_III_1"/>
    <property type="match status" value="1"/>
</dbReference>
<dbReference type="NCBIfam" id="NF008132">
    <property type="entry name" value="PRK10880.1"/>
    <property type="match status" value="1"/>
</dbReference>
<gene>
    <name evidence="16" type="ORF">AAY24_11615</name>
</gene>
<dbReference type="Gene3D" id="1.10.340.30">
    <property type="entry name" value="Hypothetical protein, domain 2"/>
    <property type="match status" value="1"/>
</dbReference>
<comment type="catalytic activity">
    <reaction evidence="1 14">
        <text>Hydrolyzes free adenine bases from 7,8-dihydro-8-oxoguanine:adenine mismatched double-stranded DNA, leaving an apurinic site.</text>
        <dbReference type="EC" id="3.2.2.31"/>
    </reaction>
</comment>
<dbReference type="InterPro" id="IPR003265">
    <property type="entry name" value="HhH-GPD_domain"/>
</dbReference>
<dbReference type="GO" id="GO:0006298">
    <property type="term" value="P:mismatch repair"/>
    <property type="evidence" value="ECO:0007669"/>
    <property type="project" value="TreeGrafter"/>
</dbReference>
<dbReference type="SUPFAM" id="SSF48150">
    <property type="entry name" value="DNA-glycosylase"/>
    <property type="match status" value="1"/>
</dbReference>
<evidence type="ECO:0000256" key="2">
    <source>
        <dbReference type="ARBA" id="ARBA00002933"/>
    </source>
</evidence>
<evidence type="ECO:0000256" key="7">
    <source>
        <dbReference type="ARBA" id="ARBA00022723"/>
    </source>
</evidence>
<dbReference type="InterPro" id="IPR005760">
    <property type="entry name" value="A/G_AdeGlyc_MutY"/>
</dbReference>
<comment type="cofactor">
    <cofactor evidence="14">
        <name>[4Fe-4S] cluster</name>
        <dbReference type="ChEBI" id="CHEBI:49883"/>
    </cofactor>
    <text evidence="14">Binds 1 [4Fe-4S] cluster.</text>
</comment>
<dbReference type="CDD" id="cd00056">
    <property type="entry name" value="ENDO3c"/>
    <property type="match status" value="1"/>
</dbReference>
<dbReference type="GO" id="GO:0051539">
    <property type="term" value="F:4 iron, 4 sulfur cluster binding"/>
    <property type="evidence" value="ECO:0007669"/>
    <property type="project" value="UniProtKB-UniRule"/>
</dbReference>
<dbReference type="Pfam" id="PF00633">
    <property type="entry name" value="HHH"/>
    <property type="match status" value="1"/>
</dbReference>
<dbReference type="FunFam" id="1.10.1670.10:FF:000002">
    <property type="entry name" value="Adenine DNA glycosylase"/>
    <property type="match status" value="1"/>
</dbReference>
<evidence type="ECO:0000256" key="10">
    <source>
        <dbReference type="ARBA" id="ARBA00023004"/>
    </source>
</evidence>
<protein>
    <recommendedName>
        <fullName evidence="5 14">Adenine DNA glycosylase</fullName>
        <ecNumber evidence="4 14">3.2.2.31</ecNumber>
    </recommendedName>
</protein>
<evidence type="ECO:0000256" key="9">
    <source>
        <dbReference type="ARBA" id="ARBA00022801"/>
    </source>
</evidence>
<evidence type="ECO:0000256" key="11">
    <source>
        <dbReference type="ARBA" id="ARBA00023014"/>
    </source>
</evidence>
<keyword evidence="17" id="KW-1185">Reference proteome</keyword>
<evidence type="ECO:0000256" key="3">
    <source>
        <dbReference type="ARBA" id="ARBA00008343"/>
    </source>
</evidence>
<name>A0A0F7K5I8_9GAMM</name>
<dbReference type="InterPro" id="IPR004036">
    <property type="entry name" value="Endonuclease-III-like_CS2"/>
</dbReference>
<dbReference type="NCBIfam" id="TIGR01084">
    <property type="entry name" value="mutY"/>
    <property type="match status" value="1"/>
</dbReference>
<evidence type="ECO:0000256" key="8">
    <source>
        <dbReference type="ARBA" id="ARBA00022763"/>
    </source>
</evidence>
<keyword evidence="10 14" id="KW-0408">Iron</keyword>
<dbReference type="GO" id="GO:0035485">
    <property type="term" value="F:adenine/guanine mispair binding"/>
    <property type="evidence" value="ECO:0007669"/>
    <property type="project" value="TreeGrafter"/>
</dbReference>
<keyword evidence="11" id="KW-0411">Iron-sulfur</keyword>
<evidence type="ECO:0000256" key="5">
    <source>
        <dbReference type="ARBA" id="ARBA00022023"/>
    </source>
</evidence>
<dbReference type="InterPro" id="IPR011257">
    <property type="entry name" value="DNA_glycosylase"/>
</dbReference>
<dbReference type="Gene3D" id="1.10.1670.10">
    <property type="entry name" value="Helix-hairpin-Helix base-excision DNA repair enzymes (C-terminal)"/>
    <property type="match status" value="1"/>
</dbReference>
<keyword evidence="9" id="KW-0378">Hydrolase</keyword>
<evidence type="ECO:0000256" key="4">
    <source>
        <dbReference type="ARBA" id="ARBA00012045"/>
    </source>
</evidence>
<dbReference type="EMBL" id="CP011412">
    <property type="protein sequence ID" value="AKH22233.1"/>
    <property type="molecule type" value="Genomic_DNA"/>
</dbReference>
<dbReference type="Pfam" id="PF14815">
    <property type="entry name" value="NUDIX_4"/>
    <property type="match status" value="1"/>
</dbReference>
<evidence type="ECO:0000259" key="15">
    <source>
        <dbReference type="SMART" id="SM00478"/>
    </source>
</evidence>
<sequence length="365" mass="41266">MQQDPEQFSARIIAWYRQYGRKDLPWQQNPTPYRVWVSEIMLQQTQVSTVIPYYERFMQRFPELLQLAEASLDEVLHHWSGLGYYARARNLHRAAQQIQSQLAGQFPTTVEGLMELPGIGRSTAGAILSLALGEPSPILDGNVKRVLTRCFAVPGWPGKAAVLKRLWQLSETLTPSHQTGAYNQAMMDLGATLCRRSRPLCASCPLGQQCQARAEGQPDAYPHRKPRASLPTRRVVMLVIHDGQGRVLLELRPQTGIWGGLWGLPEYPDRQAAEAGLVELFGDGWSAITAWPERRHTFSHFHLHMTPLVVQLAGCSEWVMDGTSRVWYNTDKPDQRGLAAPVSRLLEELHQRLEERVDESYGGVR</sequence>
<dbReference type="InterPro" id="IPR044298">
    <property type="entry name" value="MIG/MutY"/>
</dbReference>
<dbReference type="FunFam" id="1.10.340.30:FF:000002">
    <property type="entry name" value="Adenine DNA glycosylase"/>
    <property type="match status" value="1"/>
</dbReference>
<dbReference type="Proteomes" id="UP000034410">
    <property type="component" value="Chromosome"/>
</dbReference>
<evidence type="ECO:0000256" key="1">
    <source>
        <dbReference type="ARBA" id="ARBA00000843"/>
    </source>
</evidence>
<dbReference type="PANTHER" id="PTHR42944">
    <property type="entry name" value="ADENINE DNA GLYCOSYLASE"/>
    <property type="match status" value="1"/>
</dbReference>
<evidence type="ECO:0000256" key="14">
    <source>
        <dbReference type="RuleBase" id="RU365096"/>
    </source>
</evidence>
<dbReference type="KEGG" id="seds:AAY24_11615"/>
<comment type="function">
    <text evidence="2">Adenine glycosylase active on G-A mispairs. MutY also corrects error-prone DNA synthesis past GO lesions which are due to the oxidatively damaged form of guanine: 7,8-dihydro-8-oxoguanine (8-oxo-dGTP).</text>
</comment>
<feature type="domain" description="HhH-GPD" evidence="15">
    <location>
        <begin position="41"/>
        <end position="192"/>
    </location>
</feature>
<dbReference type="InterPro" id="IPR029119">
    <property type="entry name" value="MutY_C"/>
</dbReference>
<keyword evidence="7" id="KW-0479">Metal-binding</keyword>
<dbReference type="Pfam" id="PF00730">
    <property type="entry name" value="HhH-GPD"/>
    <property type="match status" value="1"/>
</dbReference>
<evidence type="ECO:0000256" key="6">
    <source>
        <dbReference type="ARBA" id="ARBA00022485"/>
    </source>
</evidence>
<evidence type="ECO:0000313" key="17">
    <source>
        <dbReference type="Proteomes" id="UP000034410"/>
    </source>
</evidence>
<evidence type="ECO:0000256" key="13">
    <source>
        <dbReference type="ARBA" id="ARBA00023295"/>
    </source>
</evidence>
<keyword evidence="8 14" id="KW-0227">DNA damage</keyword>
<dbReference type="SMART" id="SM00478">
    <property type="entry name" value="ENDO3c"/>
    <property type="match status" value="1"/>
</dbReference>
<comment type="similarity">
    <text evidence="3 14">Belongs to the Nth/MutY family.</text>
</comment>
<dbReference type="AlphaFoldDB" id="A0A0F7K5I8"/>
<accession>A0A0F7K5I8</accession>
<dbReference type="InterPro" id="IPR015797">
    <property type="entry name" value="NUDIX_hydrolase-like_dom_sf"/>
</dbReference>
<dbReference type="Gene3D" id="3.90.79.10">
    <property type="entry name" value="Nucleoside Triphosphate Pyrophosphohydrolase"/>
    <property type="match status" value="1"/>
</dbReference>
<dbReference type="GO" id="GO:0006284">
    <property type="term" value="P:base-excision repair"/>
    <property type="evidence" value="ECO:0007669"/>
    <property type="project" value="UniProtKB-UniRule"/>
</dbReference>
<keyword evidence="13 14" id="KW-0326">Glycosidase</keyword>
<dbReference type="OrthoDB" id="9802365at2"/>
<evidence type="ECO:0000313" key="16">
    <source>
        <dbReference type="EMBL" id="AKH22233.1"/>
    </source>
</evidence>
<proteinExistence type="inferred from homology"/>
<dbReference type="PATRIC" id="fig|1543721.4.peg.2407"/>
<dbReference type="GO" id="GO:0032357">
    <property type="term" value="F:oxidized purine DNA binding"/>
    <property type="evidence" value="ECO:0007669"/>
    <property type="project" value="TreeGrafter"/>
</dbReference>
<organism evidence="16 17">
    <name type="scientific">Sedimenticola thiotaurini</name>
    <dbReference type="NCBI Taxonomy" id="1543721"/>
    <lineage>
        <taxon>Bacteria</taxon>
        <taxon>Pseudomonadati</taxon>
        <taxon>Pseudomonadota</taxon>
        <taxon>Gammaproteobacteria</taxon>
        <taxon>Chromatiales</taxon>
        <taxon>Sedimenticolaceae</taxon>
        <taxon>Sedimenticola</taxon>
    </lineage>
</organism>
<dbReference type="SUPFAM" id="SSF55811">
    <property type="entry name" value="Nudix"/>
    <property type="match status" value="1"/>
</dbReference>
<evidence type="ECO:0000256" key="12">
    <source>
        <dbReference type="ARBA" id="ARBA00023204"/>
    </source>
</evidence>
<dbReference type="CDD" id="cd03431">
    <property type="entry name" value="NUDIX_DNA_Glycosylase_C-MutY"/>
    <property type="match status" value="1"/>
</dbReference>
<dbReference type="GO" id="GO:0034039">
    <property type="term" value="F:8-oxo-7,8-dihydroguanine DNA N-glycosylase activity"/>
    <property type="evidence" value="ECO:0007669"/>
    <property type="project" value="TreeGrafter"/>
</dbReference>
<dbReference type="InterPro" id="IPR004035">
    <property type="entry name" value="Endouclease-III_FeS-bd_BS"/>
</dbReference>
<dbReference type="InterPro" id="IPR023170">
    <property type="entry name" value="HhH_base_excis_C"/>
</dbReference>
<dbReference type="PANTHER" id="PTHR42944:SF1">
    <property type="entry name" value="ADENINE DNA GLYCOSYLASE"/>
    <property type="match status" value="1"/>
</dbReference>